<protein>
    <submittedName>
        <fullName evidence="2">Uncharacterized protein</fullName>
    </submittedName>
</protein>
<name>A0A9D3N5U1_9TELE</name>
<evidence type="ECO:0000256" key="1">
    <source>
        <dbReference type="SAM" id="MobiDB-lite"/>
    </source>
</evidence>
<organism evidence="2 3">
    <name type="scientific">Hemibagrus wyckioides</name>
    <dbReference type="NCBI Taxonomy" id="337641"/>
    <lineage>
        <taxon>Eukaryota</taxon>
        <taxon>Metazoa</taxon>
        <taxon>Chordata</taxon>
        <taxon>Craniata</taxon>
        <taxon>Vertebrata</taxon>
        <taxon>Euteleostomi</taxon>
        <taxon>Actinopterygii</taxon>
        <taxon>Neopterygii</taxon>
        <taxon>Teleostei</taxon>
        <taxon>Ostariophysi</taxon>
        <taxon>Siluriformes</taxon>
        <taxon>Bagridae</taxon>
        <taxon>Hemibagrus</taxon>
    </lineage>
</organism>
<dbReference type="Proteomes" id="UP000824219">
    <property type="component" value="Linkage Group LG24"/>
</dbReference>
<dbReference type="EMBL" id="JAHKSW010000024">
    <property type="protein sequence ID" value="KAG7317186.1"/>
    <property type="molecule type" value="Genomic_DNA"/>
</dbReference>
<feature type="region of interest" description="Disordered" evidence="1">
    <location>
        <begin position="1"/>
        <end position="88"/>
    </location>
</feature>
<feature type="compositionally biased region" description="Polar residues" evidence="1">
    <location>
        <begin position="44"/>
        <end position="54"/>
    </location>
</feature>
<reference evidence="2 3" key="1">
    <citation type="submission" date="2021-06" db="EMBL/GenBank/DDBJ databases">
        <title>Chromosome-level genome assembly of the red-tail catfish (Hemibagrus wyckioides).</title>
        <authorList>
            <person name="Shao F."/>
        </authorList>
    </citation>
    <scope>NUCLEOTIDE SEQUENCE [LARGE SCALE GENOMIC DNA]</scope>
    <source>
        <strain evidence="2">EC202008001</strain>
        <tissue evidence="2">Blood</tissue>
    </source>
</reference>
<accession>A0A9D3N5U1</accession>
<proteinExistence type="predicted"/>
<evidence type="ECO:0000313" key="2">
    <source>
        <dbReference type="EMBL" id="KAG7317186.1"/>
    </source>
</evidence>
<comment type="caution">
    <text evidence="2">The sequence shown here is derived from an EMBL/GenBank/DDBJ whole genome shotgun (WGS) entry which is preliminary data.</text>
</comment>
<keyword evidence="3" id="KW-1185">Reference proteome</keyword>
<evidence type="ECO:0000313" key="3">
    <source>
        <dbReference type="Proteomes" id="UP000824219"/>
    </source>
</evidence>
<dbReference type="AlphaFoldDB" id="A0A9D3N5U1"/>
<sequence length="127" mass="13929">MCPRPLGVSPKPREQSAAYSPGLVPSADMTPGSLSRRYVLEQGARQQQRGQPLTSAAHPAHRNGENSWSQADTDVDRQSGICRQSHHNPASEIYTDLLKLDTELPRGSWTSLKRLLGLGSLQDLDLD</sequence>
<gene>
    <name evidence="2" type="ORF">KOW79_019484</name>
</gene>